<dbReference type="InterPro" id="IPR017985">
    <property type="entry name" value="MeTrfase_CN4_CS"/>
</dbReference>
<dbReference type="GO" id="GO:0032259">
    <property type="term" value="P:methylation"/>
    <property type="evidence" value="ECO:0007669"/>
    <property type="project" value="UniProtKB-KW"/>
</dbReference>
<sequence length="399" mass="44471">MGAVQKLAETEFFHDLRWSAEFGAATRAVVADGVPYYINAFWTAGQRRAHPLHEISYRACFKPQLPAFFIDRLTQPGDVVCDPFMGRGTTILQAALMGRTPIGSDANPLSLLLTRPRLRPPALCDIEARLAAAPWGRGDVERDDLLAFYHAETLRQICALRRYLLIRANDGLLDAVDSWIRMVALNRLTGHSPGFFSVYTMPPNQAVSVKAQLKINARRAQSPPQRDIAELIFKKSRALLAEDAPTACDAQLVVADAARLEHIADATVDLVVTSPPFLDVVDYRGDNWLRNWFAGIDVESIRLSQLRAPEDWRAMTRDVFQELARVVKSGGHVAYEVGEVRGGALPLEQLVWRALDDLPFERLGVLVNEQSFTKTSNCWGVANNVKGVNSNRIVIARRF</sequence>
<dbReference type="GO" id="GO:0003677">
    <property type="term" value="F:DNA binding"/>
    <property type="evidence" value="ECO:0007669"/>
    <property type="project" value="UniProtKB-KW"/>
</dbReference>
<evidence type="ECO:0000313" key="11">
    <source>
        <dbReference type="EMBL" id="AZG76718.1"/>
    </source>
</evidence>
<organism evidence="11 12">
    <name type="scientific">Methylocystis rosea</name>
    <dbReference type="NCBI Taxonomy" id="173366"/>
    <lineage>
        <taxon>Bacteria</taxon>
        <taxon>Pseudomonadati</taxon>
        <taxon>Pseudomonadota</taxon>
        <taxon>Alphaproteobacteria</taxon>
        <taxon>Hyphomicrobiales</taxon>
        <taxon>Methylocystaceae</taxon>
        <taxon>Methylocystis</taxon>
    </lineage>
</organism>
<proteinExistence type="inferred from homology"/>
<dbReference type="InterPro" id="IPR002941">
    <property type="entry name" value="DNA_methylase_N4/N6"/>
</dbReference>
<dbReference type="EMBL" id="CP034086">
    <property type="protein sequence ID" value="AZG76718.1"/>
    <property type="molecule type" value="Genomic_DNA"/>
</dbReference>
<evidence type="ECO:0000256" key="7">
    <source>
        <dbReference type="ARBA" id="ARBA00047942"/>
    </source>
</evidence>
<evidence type="ECO:0000259" key="10">
    <source>
        <dbReference type="Pfam" id="PF01555"/>
    </source>
</evidence>
<comment type="catalytic activity">
    <reaction evidence="7">
        <text>a 2'-deoxyadenosine in DNA + S-adenosyl-L-methionine = an N(6)-methyl-2'-deoxyadenosine in DNA + S-adenosyl-L-homocysteine + H(+)</text>
        <dbReference type="Rhea" id="RHEA:15197"/>
        <dbReference type="Rhea" id="RHEA-COMP:12418"/>
        <dbReference type="Rhea" id="RHEA-COMP:12419"/>
        <dbReference type="ChEBI" id="CHEBI:15378"/>
        <dbReference type="ChEBI" id="CHEBI:57856"/>
        <dbReference type="ChEBI" id="CHEBI:59789"/>
        <dbReference type="ChEBI" id="CHEBI:90615"/>
        <dbReference type="ChEBI" id="CHEBI:90616"/>
        <dbReference type="EC" id="2.1.1.72"/>
    </reaction>
</comment>
<dbReference type="PRINTS" id="PR00508">
    <property type="entry name" value="S21N4MTFRASE"/>
</dbReference>
<keyword evidence="3 11" id="KW-0808">Transferase</keyword>
<protein>
    <recommendedName>
        <fullName evidence="9">Methyltransferase</fullName>
        <ecNumber evidence="9">2.1.1.-</ecNumber>
    </recommendedName>
</protein>
<dbReference type="GO" id="GO:0009307">
    <property type="term" value="P:DNA restriction-modification system"/>
    <property type="evidence" value="ECO:0007669"/>
    <property type="project" value="UniProtKB-KW"/>
</dbReference>
<keyword evidence="6" id="KW-0238">DNA-binding</keyword>
<dbReference type="Proteomes" id="UP000273982">
    <property type="component" value="Chromosome"/>
</dbReference>
<dbReference type="KEGG" id="mros:EHO51_08270"/>
<dbReference type="SUPFAM" id="SSF53335">
    <property type="entry name" value="S-adenosyl-L-methionine-dependent methyltransferases"/>
    <property type="match status" value="2"/>
</dbReference>
<evidence type="ECO:0000256" key="5">
    <source>
        <dbReference type="ARBA" id="ARBA00022747"/>
    </source>
</evidence>
<gene>
    <name evidence="11" type="ORF">EHO51_08270</name>
</gene>
<dbReference type="GO" id="GO:0008170">
    <property type="term" value="F:N-methyltransferase activity"/>
    <property type="evidence" value="ECO:0007669"/>
    <property type="project" value="InterPro"/>
</dbReference>
<feature type="domain" description="DNA methylase N-4/N-6" evidence="10">
    <location>
        <begin position="39"/>
        <end position="107"/>
    </location>
</feature>
<evidence type="ECO:0000256" key="8">
    <source>
        <dbReference type="ARBA" id="ARBA00049120"/>
    </source>
</evidence>
<comment type="similarity">
    <text evidence="1">Belongs to the N(4)/N(6)-methyltransferase family. N(4) subfamily.</text>
</comment>
<dbReference type="RefSeq" id="WP_124738485.1">
    <property type="nucleotide sequence ID" value="NZ_CP034086.1"/>
</dbReference>
<dbReference type="InterPro" id="IPR029063">
    <property type="entry name" value="SAM-dependent_MTases_sf"/>
</dbReference>
<evidence type="ECO:0000256" key="1">
    <source>
        <dbReference type="ARBA" id="ARBA00010203"/>
    </source>
</evidence>
<dbReference type="InterPro" id="IPR001091">
    <property type="entry name" value="RM_Methyltransferase"/>
</dbReference>
<dbReference type="AlphaFoldDB" id="A0A3G8M7C9"/>
<comment type="catalytic activity">
    <reaction evidence="8">
        <text>a 2'-deoxycytidine in DNA + S-adenosyl-L-methionine = an N(4)-methyl-2'-deoxycytidine in DNA + S-adenosyl-L-homocysteine + H(+)</text>
        <dbReference type="Rhea" id="RHEA:16857"/>
        <dbReference type="Rhea" id="RHEA-COMP:11369"/>
        <dbReference type="Rhea" id="RHEA-COMP:13674"/>
        <dbReference type="ChEBI" id="CHEBI:15378"/>
        <dbReference type="ChEBI" id="CHEBI:57856"/>
        <dbReference type="ChEBI" id="CHEBI:59789"/>
        <dbReference type="ChEBI" id="CHEBI:85452"/>
        <dbReference type="ChEBI" id="CHEBI:137933"/>
        <dbReference type="EC" id="2.1.1.113"/>
    </reaction>
</comment>
<evidence type="ECO:0000313" key="12">
    <source>
        <dbReference type="Proteomes" id="UP000273982"/>
    </source>
</evidence>
<keyword evidence="5" id="KW-0680">Restriction system</keyword>
<name>A0A3G8M7C9_9HYPH</name>
<accession>A0A3G8M7C9</accession>
<evidence type="ECO:0000256" key="9">
    <source>
        <dbReference type="RuleBase" id="RU362026"/>
    </source>
</evidence>
<evidence type="ECO:0000256" key="3">
    <source>
        <dbReference type="ARBA" id="ARBA00022679"/>
    </source>
</evidence>
<evidence type="ECO:0000256" key="4">
    <source>
        <dbReference type="ARBA" id="ARBA00022691"/>
    </source>
</evidence>
<dbReference type="Gene3D" id="3.40.50.150">
    <property type="entry name" value="Vaccinia Virus protein VP39"/>
    <property type="match status" value="2"/>
</dbReference>
<evidence type="ECO:0000256" key="2">
    <source>
        <dbReference type="ARBA" id="ARBA00022603"/>
    </source>
</evidence>
<dbReference type="PROSITE" id="PS00093">
    <property type="entry name" value="N4_MTASE"/>
    <property type="match status" value="1"/>
</dbReference>
<keyword evidence="2 11" id="KW-0489">Methyltransferase</keyword>
<dbReference type="REBASE" id="283477">
    <property type="entry name" value="M.MroGW6ORF8270P"/>
</dbReference>
<dbReference type="Pfam" id="PF01555">
    <property type="entry name" value="N6_N4_Mtase"/>
    <property type="match status" value="1"/>
</dbReference>
<keyword evidence="4" id="KW-0949">S-adenosyl-L-methionine</keyword>
<evidence type="ECO:0000256" key="6">
    <source>
        <dbReference type="ARBA" id="ARBA00023125"/>
    </source>
</evidence>
<dbReference type="GO" id="GO:0015667">
    <property type="term" value="F:site-specific DNA-methyltransferase (cytosine-N4-specific) activity"/>
    <property type="evidence" value="ECO:0007669"/>
    <property type="project" value="UniProtKB-EC"/>
</dbReference>
<dbReference type="EC" id="2.1.1.-" evidence="9"/>
<dbReference type="GO" id="GO:0009007">
    <property type="term" value="F:site-specific DNA-methyltransferase (adenine-specific) activity"/>
    <property type="evidence" value="ECO:0007669"/>
    <property type="project" value="UniProtKB-EC"/>
</dbReference>
<reference evidence="11 12" key="1">
    <citation type="submission" date="2018-11" db="EMBL/GenBank/DDBJ databases">
        <title>Genome squencing of methanotrophic bacteria isolated from alkaline groundwater in Korea.</title>
        <authorList>
            <person name="Nguyen L.N."/>
        </authorList>
    </citation>
    <scope>NUCLEOTIDE SEQUENCE [LARGE SCALE GENOMIC DNA]</scope>
    <source>
        <strain evidence="11 12">GW6</strain>
    </source>
</reference>